<accession>A0ACC2ML32</accession>
<comment type="caution">
    <text evidence="1">The sequence shown here is derived from an EMBL/GenBank/DDBJ whole genome shotgun (WGS) entry which is preliminary data.</text>
</comment>
<protein>
    <submittedName>
        <fullName evidence="1">Uncharacterized protein</fullName>
    </submittedName>
</protein>
<name>A0ACC2ML32_PERAE</name>
<dbReference type="EMBL" id="CM056810">
    <property type="protein sequence ID" value="KAJ8646049.1"/>
    <property type="molecule type" value="Genomic_DNA"/>
</dbReference>
<proteinExistence type="predicted"/>
<evidence type="ECO:0000313" key="2">
    <source>
        <dbReference type="Proteomes" id="UP001234297"/>
    </source>
</evidence>
<keyword evidence="2" id="KW-1185">Reference proteome</keyword>
<organism evidence="1 2">
    <name type="scientific">Persea americana</name>
    <name type="common">Avocado</name>
    <dbReference type="NCBI Taxonomy" id="3435"/>
    <lineage>
        <taxon>Eukaryota</taxon>
        <taxon>Viridiplantae</taxon>
        <taxon>Streptophyta</taxon>
        <taxon>Embryophyta</taxon>
        <taxon>Tracheophyta</taxon>
        <taxon>Spermatophyta</taxon>
        <taxon>Magnoliopsida</taxon>
        <taxon>Magnoliidae</taxon>
        <taxon>Laurales</taxon>
        <taxon>Lauraceae</taxon>
        <taxon>Persea</taxon>
    </lineage>
</organism>
<evidence type="ECO:0000313" key="1">
    <source>
        <dbReference type="EMBL" id="KAJ8646049.1"/>
    </source>
</evidence>
<reference evidence="1 2" key="1">
    <citation type="journal article" date="2022" name="Hortic Res">
        <title>A haplotype resolved chromosomal level avocado genome allows analysis of novel avocado genes.</title>
        <authorList>
            <person name="Nath O."/>
            <person name="Fletcher S.J."/>
            <person name="Hayward A."/>
            <person name="Shaw L.M."/>
            <person name="Masouleh A.K."/>
            <person name="Furtado A."/>
            <person name="Henry R.J."/>
            <person name="Mitter N."/>
        </authorList>
    </citation>
    <scope>NUCLEOTIDE SEQUENCE [LARGE SCALE GENOMIC DNA]</scope>
    <source>
        <strain evidence="2">cv. Hass</strain>
    </source>
</reference>
<sequence>MEKEETPERSSSSSSPGEEKPAEPDATDSADANANAKADANVDPKADANANVNVNADANASTDVNADATSNANADAGANAESMDEKEEKEEKNDEGEKVEEERREEEEPDDADFGSNFHKFSEEIDRFISNAKKNEDPESNPPEIPKSVEKFTELVEGEISKFDSSKEHGKWSHEFNEDSVTLLQAIDKVAVLTDVLQRFASNPNYMLSINHTSSLLQQAMAFLEDEFQALLEDYTGVSVGSDSITPATRVQKTKQPSFELNSPHEADKNALPENDPGGAGGEDNNFPGYSPTTMSTLIVIAKAMISAGYESECLQIFTIVRLNLFEESLNKAGLERMSVEDVQKMNWEPLEGDIVAWTKLCRLCIRAYFSAEKQLCETIFGDHPSISNRLFNNLARAVIFQFLNFAEAVAMTKKSAERLFKFLDIYETLRDLMGSMDTLFQGESLVAELKSETSSARCHIGQASVCIFSDLENSIKADNGKIPVPGGAVHPLTRYVLNYLKYACEYKETLEEVFQEHQKPDNSDTIQESEDEGEERYNGDEEEKPISPFAEQLMVVMGLLDSNLDVKSKLYKDLSLSYIFLMNNGQYIMQRIRGSPEIHDLLGDTWRRKRSTDLRQYHKNYQRETWSKVLGCLKDEGLLHGKGNIVKPALKERFKSFNAMMDEIHRTQSAWVISDEQLQSELRVSIGAVVIPAYRSFLGRFEQYLDPGRQTEKYIKYGPEEVEAAIDELFDGTPATMLKRR</sequence>
<dbReference type="Proteomes" id="UP001234297">
    <property type="component" value="Chromosome 2"/>
</dbReference>
<gene>
    <name evidence="1" type="ORF">MRB53_007797</name>
</gene>